<dbReference type="InterPro" id="IPR015943">
    <property type="entry name" value="WD40/YVTN_repeat-like_dom_sf"/>
</dbReference>
<reference evidence="1 2" key="1">
    <citation type="journal article" date="2018" name="Proc. Natl. Acad. Sci. U.S.A.">
        <title>Draft genome sequence of Camellia sinensis var. sinensis provides insights into the evolution of the tea genome and tea quality.</title>
        <authorList>
            <person name="Wei C."/>
            <person name="Yang H."/>
            <person name="Wang S."/>
            <person name="Zhao J."/>
            <person name="Liu C."/>
            <person name="Gao L."/>
            <person name="Xia E."/>
            <person name="Lu Y."/>
            <person name="Tai Y."/>
            <person name="She G."/>
            <person name="Sun J."/>
            <person name="Cao H."/>
            <person name="Tong W."/>
            <person name="Gao Q."/>
            <person name="Li Y."/>
            <person name="Deng W."/>
            <person name="Jiang X."/>
            <person name="Wang W."/>
            <person name="Chen Q."/>
            <person name="Zhang S."/>
            <person name="Li H."/>
            <person name="Wu J."/>
            <person name="Wang P."/>
            <person name="Li P."/>
            <person name="Shi C."/>
            <person name="Zheng F."/>
            <person name="Jian J."/>
            <person name="Huang B."/>
            <person name="Shan D."/>
            <person name="Shi M."/>
            <person name="Fang C."/>
            <person name="Yue Y."/>
            <person name="Li F."/>
            <person name="Li D."/>
            <person name="Wei S."/>
            <person name="Han B."/>
            <person name="Jiang C."/>
            <person name="Yin Y."/>
            <person name="Xia T."/>
            <person name="Zhang Z."/>
            <person name="Bennetzen J.L."/>
            <person name="Zhao S."/>
            <person name="Wan X."/>
        </authorList>
    </citation>
    <scope>NUCLEOTIDE SEQUENCE [LARGE SCALE GENOMIC DNA]</scope>
    <source>
        <strain evidence="2">cv. Shuchazao</strain>
        <tissue evidence="1">Leaf</tissue>
    </source>
</reference>
<accession>A0A4S4EEY6</accession>
<organism evidence="1 2">
    <name type="scientific">Camellia sinensis var. sinensis</name>
    <name type="common">China tea</name>
    <dbReference type="NCBI Taxonomy" id="542762"/>
    <lineage>
        <taxon>Eukaryota</taxon>
        <taxon>Viridiplantae</taxon>
        <taxon>Streptophyta</taxon>
        <taxon>Embryophyta</taxon>
        <taxon>Tracheophyta</taxon>
        <taxon>Spermatophyta</taxon>
        <taxon>Magnoliopsida</taxon>
        <taxon>eudicotyledons</taxon>
        <taxon>Gunneridae</taxon>
        <taxon>Pentapetalae</taxon>
        <taxon>asterids</taxon>
        <taxon>Ericales</taxon>
        <taxon>Theaceae</taxon>
        <taxon>Camellia</taxon>
    </lineage>
</organism>
<dbReference type="Gene3D" id="2.130.10.10">
    <property type="entry name" value="YVTN repeat-like/Quinoprotein amine dehydrogenase"/>
    <property type="match status" value="1"/>
</dbReference>
<sequence length="544" mass="58866">MAVRLLAYEVADICLGKPPLRSLSISATVADALSALKSSSDTCLSVWTCDHSESAAEECRCVGKVCMVDVICYLYKDENLSSPSSALKSPVSVLLPKLPGLVRHVEPSSRFSAISHMNLDSGFLSLKNFKAALSSIQRQPKVECLKGFIASDMTAKLGGDIEKKILETIPLKLILNFDYDAPGHSCTTMLYSADGSRLFSCGTGKDGDSFLVEWNESEGAIKRTYSGFRKKSVGVEQFDTTQNHFLAVGEDHQIKFWNMDNNDILTSMDAEGGLPSLPRLRFNKEGNLLAVTTADNGIKILATTTGRRSVRVVEAPSFEALRSPIESAAIKNGVDPMARNMEKPKTLDDVTDKTKPWQLAEIIDPAQCRQVTMPDSMDAVNKVARLLYTNSGFDVLALGSNGIQKLWKWTRSEQNPGGKSIFVEENSELSEGLKATANVVPQQWQPNSGLVMTNDVTGVNLEEAVPYIALSKNDSYVMSACGGKVSVLDCVCNFVASVCMSHSLSLLEGTIVDKVIAELETCGFQCLIAGIGGNGLQISFHSSS</sequence>
<proteinExistence type="predicted"/>
<dbReference type="InterPro" id="IPR011047">
    <property type="entry name" value="Quinoprotein_ADH-like_sf"/>
</dbReference>
<gene>
    <name evidence="1" type="ORF">TEA_019296</name>
</gene>
<evidence type="ECO:0000313" key="2">
    <source>
        <dbReference type="Proteomes" id="UP000306102"/>
    </source>
</evidence>
<comment type="caution">
    <text evidence="1">The sequence shown here is derived from an EMBL/GenBank/DDBJ whole genome shotgun (WGS) entry which is preliminary data.</text>
</comment>
<dbReference type="EMBL" id="SDRB02005286">
    <property type="protein sequence ID" value="THG14512.1"/>
    <property type="molecule type" value="Genomic_DNA"/>
</dbReference>
<evidence type="ECO:0000313" key="1">
    <source>
        <dbReference type="EMBL" id="THG14512.1"/>
    </source>
</evidence>
<dbReference type="STRING" id="542762.A0A4S4EEY6"/>
<dbReference type="PANTHER" id="PTHR44083:SF2">
    <property type="entry name" value="TOPLESS-RELATED PROTEIN 3"/>
    <property type="match status" value="1"/>
</dbReference>
<keyword evidence="2" id="KW-1185">Reference proteome</keyword>
<name>A0A4S4EEY6_CAMSN</name>
<dbReference type="PANTHER" id="PTHR44083">
    <property type="entry name" value="TOPLESS-RELATED PROTEIN 1-RELATED"/>
    <property type="match status" value="1"/>
</dbReference>
<dbReference type="AlphaFoldDB" id="A0A4S4EEY6"/>
<dbReference type="GO" id="GO:0006355">
    <property type="term" value="P:regulation of DNA-templated transcription"/>
    <property type="evidence" value="ECO:0007669"/>
    <property type="project" value="InterPro"/>
</dbReference>
<dbReference type="Proteomes" id="UP000306102">
    <property type="component" value="Unassembled WGS sequence"/>
</dbReference>
<protein>
    <submittedName>
        <fullName evidence="1">Uncharacterized protein</fullName>
    </submittedName>
</protein>
<dbReference type="InterPro" id="IPR027728">
    <property type="entry name" value="Topless_fam"/>
</dbReference>
<dbReference type="SUPFAM" id="SSF50998">
    <property type="entry name" value="Quinoprotein alcohol dehydrogenase-like"/>
    <property type="match status" value="1"/>
</dbReference>